<protein>
    <submittedName>
        <fullName evidence="1">Uncharacterized protein</fullName>
    </submittedName>
</protein>
<dbReference type="EMBL" id="CM056744">
    <property type="protein sequence ID" value="KAJ8668615.1"/>
    <property type="molecule type" value="Genomic_DNA"/>
</dbReference>
<gene>
    <name evidence="1" type="ORF">QAD02_010278</name>
</gene>
<organism evidence="1 2">
    <name type="scientific">Eretmocerus hayati</name>
    <dbReference type="NCBI Taxonomy" id="131215"/>
    <lineage>
        <taxon>Eukaryota</taxon>
        <taxon>Metazoa</taxon>
        <taxon>Ecdysozoa</taxon>
        <taxon>Arthropoda</taxon>
        <taxon>Hexapoda</taxon>
        <taxon>Insecta</taxon>
        <taxon>Pterygota</taxon>
        <taxon>Neoptera</taxon>
        <taxon>Endopterygota</taxon>
        <taxon>Hymenoptera</taxon>
        <taxon>Apocrita</taxon>
        <taxon>Proctotrupomorpha</taxon>
        <taxon>Chalcidoidea</taxon>
        <taxon>Aphelinidae</taxon>
        <taxon>Aphelininae</taxon>
        <taxon>Eretmocerus</taxon>
    </lineage>
</organism>
<evidence type="ECO:0000313" key="2">
    <source>
        <dbReference type="Proteomes" id="UP001239111"/>
    </source>
</evidence>
<comment type="caution">
    <text evidence="1">The sequence shown here is derived from an EMBL/GenBank/DDBJ whole genome shotgun (WGS) entry which is preliminary data.</text>
</comment>
<name>A0ACC2NBT5_9HYME</name>
<dbReference type="Proteomes" id="UP001239111">
    <property type="component" value="Chromosome 4"/>
</dbReference>
<accession>A0ACC2NBT5</accession>
<evidence type="ECO:0000313" key="1">
    <source>
        <dbReference type="EMBL" id="KAJ8668615.1"/>
    </source>
</evidence>
<reference evidence="1" key="1">
    <citation type="submission" date="2023-04" db="EMBL/GenBank/DDBJ databases">
        <title>A chromosome-level genome assembly of the parasitoid wasp Eretmocerus hayati.</title>
        <authorList>
            <person name="Zhong Y."/>
            <person name="Liu S."/>
            <person name="Liu Y."/>
        </authorList>
    </citation>
    <scope>NUCLEOTIDE SEQUENCE</scope>
    <source>
        <strain evidence="1">ZJU_SS_LIU_2023</strain>
    </source>
</reference>
<keyword evidence="2" id="KW-1185">Reference proteome</keyword>
<sequence>MTSIKGSTAQPSSELRKSVRIKRAAESVSKGIEHDRKKPGSKSRKRVDITNPILLEPFNYGWKREVAYRIDPKHHVADVYYYPPNEAMLISQHLKECQESELKMEKTGSQKRSKQTLRERTPRSSVQPLRSCVEVAEFLKLYYPDSVLTVDNFSFLSRPLGLNDPEKEIISKNGFKNKKREADVVKTESKPSIKIPSVSAIQETGKASDTSQIKTVSCERNVESRLSGLNEPRVKVPKMLSISRKRPSCTRKLPLRMEIPVTTTFEEQNLSNSQQDFSVHKKKSGQRRKLSPSSNQLAYSNPPLQQPIPSDRLLTQELEHGLVSSSVGPRSPISLLKEFVHQSLSSSSRTIPCDTSISSIVSDLPTGILANLSRTNLNESYTSHEGLRSAYSSSQAPSNESIPVSPLTKCQLAGALIVNEPTSTSQNRNSSIMNPVCEDLDEKYTKTCIMEPEIEIIDEKKTSHTDELALETPYHFKVVVRKKNDPNKKHEIQRFTVAFGDAPIFPHLCETLRTISPNLRDETFTLHWKDAEGDDILVASCIALREALRVMKKHKLIRFNLTVIN</sequence>
<proteinExistence type="predicted"/>